<dbReference type="Gene3D" id="1.20.58.390">
    <property type="entry name" value="Neurotransmitter-gated ion-channel transmembrane domain"/>
    <property type="match status" value="2"/>
</dbReference>
<dbReference type="OrthoDB" id="5975154at2759"/>
<dbReference type="SUPFAM" id="SSF63712">
    <property type="entry name" value="Nicotinic receptor ligand binding domain-like"/>
    <property type="match status" value="1"/>
</dbReference>
<feature type="transmembrane region" description="Helical" evidence="5">
    <location>
        <begin position="235"/>
        <end position="259"/>
    </location>
</feature>
<keyword evidence="5" id="KW-0813">Transport</keyword>
<evidence type="ECO:0000256" key="4">
    <source>
        <dbReference type="ARBA" id="ARBA00023136"/>
    </source>
</evidence>
<accession>A0A8B8D6H3</accession>
<keyword evidence="5" id="KW-0406">Ion transport</keyword>
<keyword evidence="5" id="KW-0407">Ion channel</keyword>
<keyword evidence="4 5" id="KW-0472">Membrane</keyword>
<organism evidence="9 10">
    <name type="scientific">Crassostrea virginica</name>
    <name type="common">Eastern oyster</name>
    <dbReference type="NCBI Taxonomy" id="6565"/>
    <lineage>
        <taxon>Eukaryota</taxon>
        <taxon>Metazoa</taxon>
        <taxon>Spiralia</taxon>
        <taxon>Lophotrochozoa</taxon>
        <taxon>Mollusca</taxon>
        <taxon>Bivalvia</taxon>
        <taxon>Autobranchia</taxon>
        <taxon>Pteriomorphia</taxon>
        <taxon>Ostreida</taxon>
        <taxon>Ostreoidea</taxon>
        <taxon>Ostreidae</taxon>
        <taxon>Crassostrea</taxon>
    </lineage>
</organism>
<feature type="signal peptide" evidence="5">
    <location>
        <begin position="1"/>
        <end position="26"/>
    </location>
</feature>
<reference evidence="10" key="1">
    <citation type="submission" date="2025-08" db="UniProtKB">
        <authorList>
            <consortium name="RefSeq"/>
        </authorList>
    </citation>
    <scope>IDENTIFICATION</scope>
    <source>
        <tissue evidence="10">Whole sample</tissue>
    </source>
</reference>
<keyword evidence="3 5" id="KW-1133">Transmembrane helix</keyword>
<dbReference type="GeneID" id="111124818"/>
<evidence type="ECO:0000256" key="5">
    <source>
        <dbReference type="RuleBase" id="RU000687"/>
    </source>
</evidence>
<dbReference type="InterPro" id="IPR006201">
    <property type="entry name" value="Neur_channel"/>
</dbReference>
<dbReference type="InterPro" id="IPR006202">
    <property type="entry name" value="Neur_chan_lig-bd"/>
</dbReference>
<dbReference type="KEGG" id="cvn:111124818"/>
<evidence type="ECO:0000313" key="9">
    <source>
        <dbReference type="Proteomes" id="UP000694844"/>
    </source>
</evidence>
<dbReference type="InterPro" id="IPR036734">
    <property type="entry name" value="Neur_chan_lig-bd_sf"/>
</dbReference>
<feature type="compositionally biased region" description="Polar residues" evidence="6">
    <location>
        <begin position="377"/>
        <end position="387"/>
    </location>
</feature>
<proteinExistence type="inferred from homology"/>
<name>A0A8B8D6H3_CRAVI</name>
<dbReference type="InterPro" id="IPR036719">
    <property type="entry name" value="Neuro-gated_channel_TM_sf"/>
</dbReference>
<gene>
    <name evidence="10" type="primary">LOC111124818</name>
</gene>
<dbReference type="CDD" id="cd18997">
    <property type="entry name" value="LGIC_ECD_nAChR"/>
    <property type="match status" value="1"/>
</dbReference>
<dbReference type="GO" id="GO:0016020">
    <property type="term" value="C:membrane"/>
    <property type="evidence" value="ECO:0007669"/>
    <property type="project" value="UniProtKB-SubCell"/>
</dbReference>
<feature type="compositionally biased region" description="Basic and acidic residues" evidence="6">
    <location>
        <begin position="359"/>
        <end position="376"/>
    </location>
</feature>
<keyword evidence="9" id="KW-1185">Reference proteome</keyword>
<dbReference type="Proteomes" id="UP000694844">
    <property type="component" value="Chromosome 3"/>
</dbReference>
<feature type="transmembrane region" description="Helical" evidence="5">
    <location>
        <begin position="266"/>
        <end position="284"/>
    </location>
</feature>
<dbReference type="GO" id="GO:0005230">
    <property type="term" value="F:extracellular ligand-gated monoatomic ion channel activity"/>
    <property type="evidence" value="ECO:0007669"/>
    <property type="project" value="InterPro"/>
</dbReference>
<dbReference type="Pfam" id="PF02932">
    <property type="entry name" value="Neur_chan_memb"/>
    <property type="match status" value="1"/>
</dbReference>
<sequence length="502" mass="57507">MVLSASHLFIRWILLIIVSNRGFTEGSNLSDLVDNLFQGYHKDIRPVCDLDSPVQVRLGIAVRQIINLNEPKQIIEINAWIRLRWNDCHMRWNVSRYGVGHFVVPYNKVWVPDITLYDNVDSQLLGLKDYRPAIYSDGSMVYNFPTIISSLCKVDVTYFPFDKQVCRLQFGSWAHNGFELNVSGISDQADLSAFVDSVEWEVKSVPMVRNVLYYKCCPEPYPDVTFYLTMRRKSLFYLMNLVFPCILISTVACLGFILPPDSGEKVSLEITVLLSLAVFLMVVSETMPPSSETFPYIGVYFTCAMLLVSMSCLMTVVVLNLHFKGSNGKKVPRYMRSIFGILAKLVFFKIRTNDPAEPRVSVKERKVTHHDNHSYEHTNGNAQGTSNYDRRRSFLHNGFHHLNETAVTELVDDTRNTEEAISDDRKGESSTTSEIVNCVKQQLSLLSNIEHIIRKKRKMAESVEEWQTMAQIMDRVFLVFFALVSLISSLTFLINSYMQDDD</sequence>
<dbReference type="InterPro" id="IPR018000">
    <property type="entry name" value="Neurotransmitter_ion_chnl_CS"/>
</dbReference>
<evidence type="ECO:0000259" key="7">
    <source>
        <dbReference type="Pfam" id="PF02931"/>
    </source>
</evidence>
<feature type="domain" description="Neurotransmitter-gated ion-channel transmembrane" evidence="8">
    <location>
        <begin position="241"/>
        <end position="491"/>
    </location>
</feature>
<dbReference type="CDD" id="cd19051">
    <property type="entry name" value="LGIC_TM_cation"/>
    <property type="match status" value="1"/>
</dbReference>
<dbReference type="PANTHER" id="PTHR18945">
    <property type="entry name" value="NEUROTRANSMITTER GATED ION CHANNEL"/>
    <property type="match status" value="1"/>
</dbReference>
<dbReference type="PRINTS" id="PR00252">
    <property type="entry name" value="NRIONCHANNEL"/>
</dbReference>
<dbReference type="PROSITE" id="PS00236">
    <property type="entry name" value="NEUROTR_ION_CHANNEL"/>
    <property type="match status" value="1"/>
</dbReference>
<comment type="similarity">
    <text evidence="5">Belongs to the ligand-gated ion channel (TC 1.A.9) family.</text>
</comment>
<protein>
    <submittedName>
        <fullName evidence="10">Neuronal acetylcholine receptor subunit alpha-9-like</fullName>
    </submittedName>
</protein>
<feature type="region of interest" description="Disordered" evidence="6">
    <location>
        <begin position="359"/>
        <end position="387"/>
    </location>
</feature>
<dbReference type="SUPFAM" id="SSF90112">
    <property type="entry name" value="Neurotransmitter-gated ion-channel transmembrane pore"/>
    <property type="match status" value="1"/>
</dbReference>
<feature type="chain" id="PRO_5034692287" evidence="5">
    <location>
        <begin position="27"/>
        <end position="502"/>
    </location>
</feature>
<evidence type="ECO:0000256" key="2">
    <source>
        <dbReference type="ARBA" id="ARBA00022692"/>
    </source>
</evidence>
<evidence type="ECO:0000256" key="1">
    <source>
        <dbReference type="ARBA" id="ARBA00004141"/>
    </source>
</evidence>
<dbReference type="GO" id="GO:0004888">
    <property type="term" value="F:transmembrane signaling receptor activity"/>
    <property type="evidence" value="ECO:0007669"/>
    <property type="project" value="InterPro"/>
</dbReference>
<dbReference type="InterPro" id="IPR038050">
    <property type="entry name" value="Neuro_actylchol_rec"/>
</dbReference>
<keyword evidence="5" id="KW-0732">Signal</keyword>
<keyword evidence="2 5" id="KW-0812">Transmembrane</keyword>
<evidence type="ECO:0000256" key="3">
    <source>
        <dbReference type="ARBA" id="ARBA00022989"/>
    </source>
</evidence>
<comment type="subcellular location">
    <subcellularLocation>
        <location evidence="1">Membrane</location>
        <topology evidence="1">Multi-pass membrane protein</topology>
    </subcellularLocation>
</comment>
<dbReference type="AlphaFoldDB" id="A0A8B8D6H3"/>
<dbReference type="RefSeq" id="XP_022323732.1">
    <property type="nucleotide sequence ID" value="XM_022468024.1"/>
</dbReference>
<feature type="transmembrane region" description="Helical" evidence="5">
    <location>
        <begin position="476"/>
        <end position="498"/>
    </location>
</feature>
<feature type="transmembrane region" description="Helical" evidence="5">
    <location>
        <begin position="296"/>
        <end position="323"/>
    </location>
</feature>
<dbReference type="FunFam" id="2.70.170.10:FF:000030">
    <property type="entry name" value="AcetylCholine Receptor"/>
    <property type="match status" value="1"/>
</dbReference>
<dbReference type="Pfam" id="PF02931">
    <property type="entry name" value="Neur_chan_LBD"/>
    <property type="match status" value="1"/>
</dbReference>
<evidence type="ECO:0000313" key="10">
    <source>
        <dbReference type="RefSeq" id="XP_022323732.1"/>
    </source>
</evidence>
<dbReference type="InterPro" id="IPR006029">
    <property type="entry name" value="Neurotrans-gated_channel_TM"/>
</dbReference>
<dbReference type="NCBIfam" id="TIGR00860">
    <property type="entry name" value="LIC"/>
    <property type="match status" value="1"/>
</dbReference>
<dbReference type="Gene3D" id="2.70.170.10">
    <property type="entry name" value="Neurotransmitter-gated ion-channel ligand-binding domain"/>
    <property type="match status" value="1"/>
</dbReference>
<dbReference type="FunFam" id="1.20.58.390:FF:000073">
    <property type="entry name" value="Neuronal acetylcholine receptor subunit alpha-9-II"/>
    <property type="match status" value="1"/>
</dbReference>
<feature type="domain" description="Neurotransmitter-gated ion-channel ligand-binding" evidence="7">
    <location>
        <begin position="31"/>
        <end position="233"/>
    </location>
</feature>
<evidence type="ECO:0000256" key="6">
    <source>
        <dbReference type="SAM" id="MobiDB-lite"/>
    </source>
</evidence>
<evidence type="ECO:0000259" key="8">
    <source>
        <dbReference type="Pfam" id="PF02932"/>
    </source>
</evidence>